<dbReference type="SMART" id="SM00387">
    <property type="entry name" value="HATPase_c"/>
    <property type="match status" value="1"/>
</dbReference>
<dbReference type="PROSITE" id="PS50109">
    <property type="entry name" value="HIS_KIN"/>
    <property type="match status" value="1"/>
</dbReference>
<evidence type="ECO:0000256" key="1">
    <source>
        <dbReference type="ARBA" id="ARBA00000085"/>
    </source>
</evidence>
<dbReference type="SUPFAM" id="SSF52172">
    <property type="entry name" value="CheY-like"/>
    <property type="match status" value="1"/>
</dbReference>
<evidence type="ECO:0000313" key="10">
    <source>
        <dbReference type="Proteomes" id="UP000318081"/>
    </source>
</evidence>
<keyword evidence="3 6" id="KW-0597">Phosphoprotein</keyword>
<dbReference type="SUPFAM" id="SSF55874">
    <property type="entry name" value="ATPase domain of HSP90 chaperone/DNA topoisomerase II/histidine kinase"/>
    <property type="match status" value="1"/>
</dbReference>
<dbReference type="EC" id="2.7.13.3" evidence="2"/>
<feature type="domain" description="Response regulatory" evidence="8">
    <location>
        <begin position="11"/>
        <end position="127"/>
    </location>
</feature>
<sequence length="524" mass="58103">MVIAEQKTQLRILLIEDDCVDGESVTRSLNKAFPNCGVRRVRCLGDATSAVAASEFDVVLADLSLPDSRGLESVVTMVQACPQNPLIVLTGHADDELSITAIAEGAQDYLVKGRISPELLQRSIRYAIQRHAMLRHNDHLLETLRQRDLLLQNKNQKLEKACKTAQKFVDNVSHEFRTPLTVIMEYASLLADGIAGPVSEEQAKLLGVIDDRASDLNNMVDDMLDVSKLESGLLGASRSPCTVADIIDHVLPAIRRKAIVREVHLDVEIDENLPDVFCDPAKVGRVIVNLAINAIKFTRNPGRVCISARQHGENDISIAVSDNGVGIPADRQREIFQRFAQVKTEIRDSTKGFGLGLNIAQELVDLNFGKMDVESTEGEGSSFSFTLPINCPVEVTRRFTSRLAAGQEGTGEVSAIAIAIEDDTNESVMRDVERFLVHLLRQNDLIFALPNRQWLLLVSVPSIAMDDFLTRLNKERVQINRNRPRGPLPEFQVRVEGTWNVAERAEDIVQMVDQQLGEENYCVA</sequence>
<dbReference type="Pfam" id="PF00072">
    <property type="entry name" value="Response_reg"/>
    <property type="match status" value="1"/>
</dbReference>
<dbReference type="SMART" id="SM00388">
    <property type="entry name" value="HisKA"/>
    <property type="match status" value="1"/>
</dbReference>
<dbReference type="SMART" id="SM00448">
    <property type="entry name" value="REC"/>
    <property type="match status" value="1"/>
</dbReference>
<keyword evidence="5" id="KW-0418">Kinase</keyword>
<evidence type="ECO:0000259" key="8">
    <source>
        <dbReference type="PROSITE" id="PS50110"/>
    </source>
</evidence>
<dbReference type="InterPro" id="IPR003661">
    <property type="entry name" value="HisK_dim/P_dom"/>
</dbReference>
<dbReference type="GO" id="GO:0004673">
    <property type="term" value="F:protein histidine kinase activity"/>
    <property type="evidence" value="ECO:0007669"/>
    <property type="project" value="UniProtKB-EC"/>
</dbReference>
<dbReference type="Gene3D" id="3.40.50.2300">
    <property type="match status" value="1"/>
</dbReference>
<dbReference type="EMBL" id="CP036432">
    <property type="protein sequence ID" value="QDV81541.1"/>
    <property type="molecule type" value="Genomic_DNA"/>
</dbReference>
<dbReference type="RefSeq" id="WP_145207323.1">
    <property type="nucleotide sequence ID" value="NZ_CP036432.1"/>
</dbReference>
<dbReference type="InterPro" id="IPR003594">
    <property type="entry name" value="HATPase_dom"/>
</dbReference>
<keyword evidence="10" id="KW-1185">Reference proteome</keyword>
<protein>
    <recommendedName>
        <fullName evidence="2">histidine kinase</fullName>
        <ecNumber evidence="2">2.7.13.3</ecNumber>
    </recommendedName>
</protein>
<feature type="modified residue" description="4-aspartylphosphate" evidence="6">
    <location>
        <position position="62"/>
    </location>
</feature>
<proteinExistence type="predicted"/>
<dbReference type="Proteomes" id="UP000318081">
    <property type="component" value="Chromosome"/>
</dbReference>
<evidence type="ECO:0000259" key="7">
    <source>
        <dbReference type="PROSITE" id="PS50109"/>
    </source>
</evidence>
<evidence type="ECO:0000256" key="5">
    <source>
        <dbReference type="ARBA" id="ARBA00022777"/>
    </source>
</evidence>
<feature type="domain" description="Histidine kinase" evidence="7">
    <location>
        <begin position="171"/>
        <end position="391"/>
    </location>
</feature>
<dbReference type="PRINTS" id="PR00344">
    <property type="entry name" value="BCTRLSENSOR"/>
</dbReference>
<evidence type="ECO:0000256" key="4">
    <source>
        <dbReference type="ARBA" id="ARBA00022679"/>
    </source>
</evidence>
<dbReference type="PANTHER" id="PTHR43047:SF72">
    <property type="entry name" value="OSMOSENSING HISTIDINE PROTEIN KINASE SLN1"/>
    <property type="match status" value="1"/>
</dbReference>
<dbReference type="InterPro" id="IPR001789">
    <property type="entry name" value="Sig_transdc_resp-reg_receiver"/>
</dbReference>
<accession>A0ABX5XLL9</accession>
<organism evidence="9 10">
    <name type="scientific">Stieleria magnilauensis</name>
    <dbReference type="NCBI Taxonomy" id="2527963"/>
    <lineage>
        <taxon>Bacteria</taxon>
        <taxon>Pseudomonadati</taxon>
        <taxon>Planctomycetota</taxon>
        <taxon>Planctomycetia</taxon>
        <taxon>Pirellulales</taxon>
        <taxon>Pirellulaceae</taxon>
        <taxon>Stieleria</taxon>
    </lineage>
</organism>
<dbReference type="Pfam" id="PF02518">
    <property type="entry name" value="HATPase_c"/>
    <property type="match status" value="1"/>
</dbReference>
<dbReference type="CDD" id="cd00082">
    <property type="entry name" value="HisKA"/>
    <property type="match status" value="1"/>
</dbReference>
<dbReference type="InterPro" id="IPR004358">
    <property type="entry name" value="Sig_transdc_His_kin-like_C"/>
</dbReference>
<dbReference type="InterPro" id="IPR036890">
    <property type="entry name" value="HATPase_C_sf"/>
</dbReference>
<evidence type="ECO:0000256" key="3">
    <source>
        <dbReference type="ARBA" id="ARBA00022553"/>
    </source>
</evidence>
<gene>
    <name evidence="9" type="primary">pleC</name>
    <name evidence="9" type="ORF">TBK1r_04590</name>
</gene>
<evidence type="ECO:0000313" key="9">
    <source>
        <dbReference type="EMBL" id="QDV81541.1"/>
    </source>
</evidence>
<dbReference type="SUPFAM" id="SSF47384">
    <property type="entry name" value="Homodimeric domain of signal transducing histidine kinase"/>
    <property type="match status" value="1"/>
</dbReference>
<dbReference type="InterPro" id="IPR011006">
    <property type="entry name" value="CheY-like_superfamily"/>
</dbReference>
<evidence type="ECO:0000256" key="6">
    <source>
        <dbReference type="PROSITE-ProRule" id="PRU00169"/>
    </source>
</evidence>
<evidence type="ECO:0000256" key="2">
    <source>
        <dbReference type="ARBA" id="ARBA00012438"/>
    </source>
</evidence>
<dbReference type="Gene3D" id="3.30.565.10">
    <property type="entry name" value="Histidine kinase-like ATPase, C-terminal domain"/>
    <property type="match status" value="1"/>
</dbReference>
<dbReference type="InterPro" id="IPR036097">
    <property type="entry name" value="HisK_dim/P_sf"/>
</dbReference>
<dbReference type="PANTHER" id="PTHR43047">
    <property type="entry name" value="TWO-COMPONENT HISTIDINE PROTEIN KINASE"/>
    <property type="match status" value="1"/>
</dbReference>
<keyword evidence="4 9" id="KW-0808">Transferase</keyword>
<dbReference type="Gene3D" id="1.10.287.130">
    <property type="match status" value="1"/>
</dbReference>
<dbReference type="InterPro" id="IPR005467">
    <property type="entry name" value="His_kinase_dom"/>
</dbReference>
<dbReference type="PROSITE" id="PS50110">
    <property type="entry name" value="RESPONSE_REGULATORY"/>
    <property type="match status" value="1"/>
</dbReference>
<dbReference type="Pfam" id="PF00512">
    <property type="entry name" value="HisKA"/>
    <property type="match status" value="1"/>
</dbReference>
<reference evidence="9 10" key="1">
    <citation type="submission" date="2019-02" db="EMBL/GenBank/DDBJ databases">
        <title>Deep-cultivation of Planctomycetes and their phenomic and genomic characterization uncovers novel biology.</title>
        <authorList>
            <person name="Wiegand S."/>
            <person name="Jogler M."/>
            <person name="Boedeker C."/>
            <person name="Pinto D."/>
            <person name="Vollmers J."/>
            <person name="Rivas-Marin E."/>
            <person name="Kohn T."/>
            <person name="Peeters S.H."/>
            <person name="Heuer A."/>
            <person name="Rast P."/>
            <person name="Oberbeckmann S."/>
            <person name="Bunk B."/>
            <person name="Jeske O."/>
            <person name="Meyerdierks A."/>
            <person name="Storesund J.E."/>
            <person name="Kallscheuer N."/>
            <person name="Luecker S."/>
            <person name="Lage O.M."/>
            <person name="Pohl T."/>
            <person name="Merkel B.J."/>
            <person name="Hornburger P."/>
            <person name="Mueller R.-W."/>
            <person name="Bruemmer F."/>
            <person name="Labrenz M."/>
            <person name="Spormann A.M."/>
            <person name="Op den Camp H."/>
            <person name="Overmann J."/>
            <person name="Amann R."/>
            <person name="Jetten M.S.M."/>
            <person name="Mascher T."/>
            <person name="Medema M.H."/>
            <person name="Devos D.P."/>
            <person name="Kaster A.-K."/>
            <person name="Ovreas L."/>
            <person name="Rohde M."/>
            <person name="Galperin M.Y."/>
            <person name="Jogler C."/>
        </authorList>
    </citation>
    <scope>NUCLEOTIDE SEQUENCE [LARGE SCALE GENOMIC DNA]</scope>
    <source>
        <strain evidence="9 10">TBK1r</strain>
    </source>
</reference>
<comment type="catalytic activity">
    <reaction evidence="1">
        <text>ATP + protein L-histidine = ADP + protein N-phospho-L-histidine.</text>
        <dbReference type="EC" id="2.7.13.3"/>
    </reaction>
</comment>
<name>A0ABX5XLL9_9BACT</name>